<dbReference type="EMBL" id="CP001124">
    <property type="protein sequence ID" value="ACH39264.1"/>
    <property type="molecule type" value="Genomic_DNA"/>
</dbReference>
<name>B5EEB9_CITBB</name>
<dbReference type="KEGG" id="gbm:Gbem_2252"/>
<organism evidence="1 2">
    <name type="scientific">Citrifermentans bemidjiense (strain ATCC BAA-1014 / DSM 16622 / JCM 12645 / Bem)</name>
    <name type="common">Geobacter bemidjiensis</name>
    <dbReference type="NCBI Taxonomy" id="404380"/>
    <lineage>
        <taxon>Bacteria</taxon>
        <taxon>Pseudomonadati</taxon>
        <taxon>Thermodesulfobacteriota</taxon>
        <taxon>Desulfuromonadia</taxon>
        <taxon>Geobacterales</taxon>
        <taxon>Geobacteraceae</taxon>
        <taxon>Citrifermentans</taxon>
    </lineage>
</organism>
<protein>
    <submittedName>
        <fullName evidence="1">Uncharacterized protein</fullName>
    </submittedName>
</protein>
<accession>B5EEB9</accession>
<evidence type="ECO:0000313" key="1">
    <source>
        <dbReference type="EMBL" id="ACH39264.1"/>
    </source>
</evidence>
<dbReference type="HOGENOM" id="CLU_2273329_0_0_7"/>
<keyword evidence="2" id="KW-1185">Reference proteome</keyword>
<reference evidence="1 2" key="1">
    <citation type="submission" date="2008-07" db="EMBL/GenBank/DDBJ databases">
        <title>Complete sequence of Geobacter bemidjiensis BEM.</title>
        <authorList>
            <consortium name="US DOE Joint Genome Institute"/>
            <person name="Lucas S."/>
            <person name="Copeland A."/>
            <person name="Lapidus A."/>
            <person name="Glavina del Rio T."/>
            <person name="Dalin E."/>
            <person name="Tice H."/>
            <person name="Bruce D."/>
            <person name="Goodwin L."/>
            <person name="Pitluck S."/>
            <person name="Kiss H."/>
            <person name="Brettin T."/>
            <person name="Detter J.C."/>
            <person name="Han C."/>
            <person name="Kuske C.R."/>
            <person name="Schmutz J."/>
            <person name="Larimer F."/>
            <person name="Land M."/>
            <person name="Hauser L."/>
            <person name="Kyrpides N."/>
            <person name="Lykidis A."/>
            <person name="Lovley D."/>
            <person name="Richardson P."/>
        </authorList>
    </citation>
    <scope>NUCLEOTIDE SEQUENCE [LARGE SCALE GENOMIC DNA]</scope>
    <source>
        <strain evidence="2">ATCC BAA-1014 / DSM 16622 / JCM 12645 / Bem</strain>
    </source>
</reference>
<gene>
    <name evidence="1" type="ordered locus">Gbem_2252</name>
</gene>
<sequence length="102" mass="11462">MDYRYSIINECLGIVRQSNMPVNNMLYLETLLYRVKLSLLKSANNKRTAEPSGDYKELISQAHAACDSDFDEQTVRDLAGSIHVVISQFNTEPTMSHKGHAG</sequence>
<dbReference type="RefSeq" id="WP_012530687.1">
    <property type="nucleotide sequence ID" value="NC_011146.1"/>
</dbReference>
<dbReference type="Proteomes" id="UP000008825">
    <property type="component" value="Chromosome"/>
</dbReference>
<dbReference type="OrthoDB" id="9909625at2"/>
<evidence type="ECO:0000313" key="2">
    <source>
        <dbReference type="Proteomes" id="UP000008825"/>
    </source>
</evidence>
<dbReference type="AlphaFoldDB" id="B5EEB9"/>
<proteinExistence type="predicted"/>
<reference evidence="1 2" key="2">
    <citation type="journal article" date="2010" name="BMC Genomics">
        <title>The genome of Geobacter bemidjiensis, exemplar for the subsurface clade of Geobacter species that predominate in Fe(III)-reducing subsurface environments.</title>
        <authorList>
            <person name="Aklujkar M."/>
            <person name="Young N.D."/>
            <person name="Holmes D."/>
            <person name="Chavan M."/>
            <person name="Risso C."/>
            <person name="Kiss H.E."/>
            <person name="Han C.S."/>
            <person name="Land M.L."/>
            <person name="Lovley D.R."/>
        </authorList>
    </citation>
    <scope>NUCLEOTIDE SEQUENCE [LARGE SCALE GENOMIC DNA]</scope>
    <source>
        <strain evidence="2">ATCC BAA-1014 / DSM 16622 / JCM 12645 / Bem</strain>
    </source>
</reference>